<keyword evidence="1" id="KW-1133">Transmembrane helix</keyword>
<reference evidence="2 3" key="1">
    <citation type="journal article" date="2015" name="Nature">
        <title>rRNA introns, odd ribosomes, and small enigmatic genomes across a large radiation of phyla.</title>
        <authorList>
            <person name="Brown C.T."/>
            <person name="Hug L.A."/>
            <person name="Thomas B.C."/>
            <person name="Sharon I."/>
            <person name="Castelle C.J."/>
            <person name="Singh A."/>
            <person name="Wilkins M.J."/>
            <person name="Williams K.H."/>
            <person name="Banfield J.F."/>
        </authorList>
    </citation>
    <scope>NUCLEOTIDE SEQUENCE [LARGE SCALE GENOMIC DNA]</scope>
</reference>
<keyword evidence="1" id="KW-0472">Membrane</keyword>
<name>A0A0G0ZXR9_9BACT</name>
<comment type="caution">
    <text evidence="2">The sequence shown here is derived from an EMBL/GenBank/DDBJ whole genome shotgun (WGS) entry which is preliminary data.</text>
</comment>
<evidence type="ECO:0000313" key="3">
    <source>
        <dbReference type="Proteomes" id="UP000034837"/>
    </source>
</evidence>
<protein>
    <submittedName>
        <fullName evidence="2">Carbohydrate-binding family V/XII</fullName>
    </submittedName>
</protein>
<dbReference type="AlphaFoldDB" id="A0A0G0ZXR9"/>
<evidence type="ECO:0000256" key="1">
    <source>
        <dbReference type="SAM" id="Phobius"/>
    </source>
</evidence>
<dbReference type="Proteomes" id="UP000034837">
    <property type="component" value="Unassembled WGS sequence"/>
</dbReference>
<proteinExistence type="predicted"/>
<dbReference type="EMBL" id="LCDO01000051">
    <property type="protein sequence ID" value="KKS53467.1"/>
    <property type="molecule type" value="Genomic_DNA"/>
</dbReference>
<accession>A0A0G0ZXR9</accession>
<sequence length="313" mass="33829">MFSRRLKKIQNNFRAISRAFSRSFASVNIRASSRYYVRAGSLPARPRAGFTIIELLIFTAVFSVMSIAFLSALVSAIQIQTKQLAASEVNQQSQFLLDTIQYYVQSASLVELPSDTATTTLKLRMSSSSTDPLYIYLSGDVVYLKQTDSGAAEALTSAKVAVSNLTFTKRANNPGHDSVNVLFTIAYNAVSQTNSFFQNLQLSVARVGAATFDSNVVPSSNNTYKLGTAAQDWQSINNTIFFSSSNVGIGASSPGQTLEVNGGLRLNTVTAKPTCASAQRGTFWVVESGAGVKDTVEVCVKNASDSYIWSTIY</sequence>
<gene>
    <name evidence="2" type="ORF">UV20_C0051G0005</name>
</gene>
<keyword evidence="1" id="KW-0812">Transmembrane</keyword>
<organism evidence="2 3">
    <name type="scientific">Candidatus Magasanikbacteria bacterium GW2011_GWA2_42_32</name>
    <dbReference type="NCBI Taxonomy" id="1619039"/>
    <lineage>
        <taxon>Bacteria</taxon>
        <taxon>Candidatus Magasanikiibacteriota</taxon>
    </lineage>
</organism>
<evidence type="ECO:0000313" key="2">
    <source>
        <dbReference type="EMBL" id="KKS53467.1"/>
    </source>
</evidence>
<feature type="transmembrane region" description="Helical" evidence="1">
    <location>
        <begin position="55"/>
        <end position="77"/>
    </location>
</feature>